<dbReference type="InterPro" id="IPR051325">
    <property type="entry name" value="Nudix_hydrolase_domain"/>
</dbReference>
<dbReference type="PROSITE" id="PS51462">
    <property type="entry name" value="NUDIX"/>
    <property type="match status" value="1"/>
</dbReference>
<dbReference type="PANTHER" id="PTHR21340:SF0">
    <property type="entry name" value="BIS(5'-NUCLEOSYL)-TETRAPHOSPHATASE [ASYMMETRICAL]"/>
    <property type="match status" value="1"/>
</dbReference>
<gene>
    <name evidence="3" type="ORF">GCM10011574_43080</name>
</gene>
<dbReference type="PANTHER" id="PTHR21340">
    <property type="entry name" value="DIADENOSINE 5,5-P1,P4-TETRAPHOSPHATE PYROPHOSPHOHYDROLASE MUTT"/>
    <property type="match status" value="1"/>
</dbReference>
<dbReference type="CDD" id="cd07067">
    <property type="entry name" value="HP_PGM_like"/>
    <property type="match status" value="1"/>
</dbReference>
<reference evidence="3" key="1">
    <citation type="journal article" date="2014" name="Int. J. Syst. Evol. Microbiol.">
        <title>Complete genome sequence of Corynebacterium casei LMG S-19264T (=DSM 44701T), isolated from a smear-ripened cheese.</title>
        <authorList>
            <consortium name="US DOE Joint Genome Institute (JGI-PGF)"/>
            <person name="Walter F."/>
            <person name="Albersmeier A."/>
            <person name="Kalinowski J."/>
            <person name="Ruckert C."/>
        </authorList>
    </citation>
    <scope>NUCLEOTIDE SEQUENCE</scope>
    <source>
        <strain evidence="3">CGMCC 4.7138</strain>
    </source>
</reference>
<accession>A0A8H9H0V8</accession>
<keyword evidence="4" id="KW-1185">Reference proteome</keyword>
<dbReference type="InterPro" id="IPR000086">
    <property type="entry name" value="NUDIX_hydrolase_dom"/>
</dbReference>
<reference evidence="3" key="2">
    <citation type="submission" date="2020-09" db="EMBL/GenBank/DDBJ databases">
        <authorList>
            <person name="Sun Q."/>
            <person name="Zhou Y."/>
        </authorList>
    </citation>
    <scope>NUCLEOTIDE SEQUENCE</scope>
    <source>
        <strain evidence="3">CGMCC 4.7138</strain>
    </source>
</reference>
<dbReference type="SUPFAM" id="SSF55811">
    <property type="entry name" value="Nudix"/>
    <property type="match status" value="1"/>
</dbReference>
<proteinExistence type="predicted"/>
<protein>
    <submittedName>
        <fullName evidence="3">Putative hydrolase MutT/NUDIX</fullName>
    </submittedName>
</protein>
<dbReference type="EMBL" id="BMMN01000007">
    <property type="protein sequence ID" value="GGO18448.1"/>
    <property type="molecule type" value="Genomic_DNA"/>
</dbReference>
<dbReference type="InterPro" id="IPR013078">
    <property type="entry name" value="His_Pase_superF_clade-1"/>
</dbReference>
<dbReference type="AlphaFoldDB" id="A0A8H9H0V8"/>
<dbReference type="Pfam" id="PF00300">
    <property type="entry name" value="His_Phos_1"/>
    <property type="match status" value="1"/>
</dbReference>
<dbReference type="SUPFAM" id="SSF53254">
    <property type="entry name" value="Phosphoglycerate mutase-like"/>
    <property type="match status" value="1"/>
</dbReference>
<organism evidence="3 4">
    <name type="scientific">Microbispora bryophytorum</name>
    <dbReference type="NCBI Taxonomy" id="1460882"/>
    <lineage>
        <taxon>Bacteria</taxon>
        <taxon>Bacillati</taxon>
        <taxon>Actinomycetota</taxon>
        <taxon>Actinomycetes</taxon>
        <taxon>Streptosporangiales</taxon>
        <taxon>Streptosporangiaceae</taxon>
        <taxon>Microbispora</taxon>
    </lineage>
</organism>
<dbReference type="Gene3D" id="3.40.50.1240">
    <property type="entry name" value="Phosphoglycerate mutase-like"/>
    <property type="match status" value="1"/>
</dbReference>
<keyword evidence="1 3" id="KW-0378">Hydrolase</keyword>
<comment type="caution">
    <text evidence="3">The sequence shown here is derived from an EMBL/GenBank/DDBJ whole genome shotgun (WGS) entry which is preliminary data.</text>
</comment>
<dbReference type="PROSITE" id="PS00893">
    <property type="entry name" value="NUDIX_BOX"/>
    <property type="match status" value="1"/>
</dbReference>
<feature type="domain" description="Nudix hydrolase" evidence="2">
    <location>
        <begin position="13"/>
        <end position="146"/>
    </location>
</feature>
<evidence type="ECO:0000259" key="2">
    <source>
        <dbReference type="PROSITE" id="PS51462"/>
    </source>
</evidence>
<dbReference type="GO" id="GO:0006754">
    <property type="term" value="P:ATP biosynthetic process"/>
    <property type="evidence" value="ECO:0007669"/>
    <property type="project" value="TreeGrafter"/>
</dbReference>
<evidence type="ECO:0000256" key="1">
    <source>
        <dbReference type="ARBA" id="ARBA00022801"/>
    </source>
</evidence>
<sequence length="336" mass="37250">MTAEGMVRGMAKGMIRAAGAVVWRGNEADPEVVLVHRPAYDDWSLPKGKLRRGEHVIAGALREVREETGLRVVLGRALPPVHYMHDGRLKRVDYWLAHALDEPTAADGDQMAADGDEVDEVVWLPVEEARRRLTYAWDRSLLRATGAAPLLTTPLILVRHALAGSRREWRGDDDRRPLDERGRAQAEVLATVLGAYRPSVLVSSHSRRCTQTLRPYADRHGLEIREERALSESGYDPREAERTVRGLLAAHEPAVLCSHGKVLPELLGMAGEALRGVRTADRTLAKGGFAVLHRAVDRAGAVVDDDDAAEHVLSLERYTTYPPPPRDLVVCRTDRH</sequence>
<dbReference type="InterPro" id="IPR020084">
    <property type="entry name" value="NUDIX_hydrolase_CS"/>
</dbReference>
<dbReference type="SMART" id="SM00855">
    <property type="entry name" value="PGAM"/>
    <property type="match status" value="1"/>
</dbReference>
<dbReference type="GO" id="GO:0006167">
    <property type="term" value="P:AMP biosynthetic process"/>
    <property type="evidence" value="ECO:0007669"/>
    <property type="project" value="TreeGrafter"/>
</dbReference>
<name>A0A8H9H0V8_9ACTN</name>
<dbReference type="Proteomes" id="UP000653480">
    <property type="component" value="Unassembled WGS sequence"/>
</dbReference>
<dbReference type="Pfam" id="PF00293">
    <property type="entry name" value="NUDIX"/>
    <property type="match status" value="1"/>
</dbReference>
<dbReference type="CDD" id="cd03673">
    <property type="entry name" value="NUDIX_Ap6A_hydrolase"/>
    <property type="match status" value="1"/>
</dbReference>
<dbReference type="Gene3D" id="3.90.79.10">
    <property type="entry name" value="Nucleoside Triphosphate Pyrophosphohydrolase"/>
    <property type="match status" value="1"/>
</dbReference>
<dbReference type="InterPro" id="IPR029033">
    <property type="entry name" value="His_PPase_superfam"/>
</dbReference>
<dbReference type="GO" id="GO:0004081">
    <property type="term" value="F:bis(5'-nucleosyl)-tetraphosphatase (asymmetrical) activity"/>
    <property type="evidence" value="ECO:0007669"/>
    <property type="project" value="TreeGrafter"/>
</dbReference>
<evidence type="ECO:0000313" key="4">
    <source>
        <dbReference type="Proteomes" id="UP000653480"/>
    </source>
</evidence>
<evidence type="ECO:0000313" key="3">
    <source>
        <dbReference type="EMBL" id="GGO18448.1"/>
    </source>
</evidence>
<dbReference type="InterPro" id="IPR015797">
    <property type="entry name" value="NUDIX_hydrolase-like_dom_sf"/>
</dbReference>